<organism evidence="7 8">
    <name type="scientific">Bittarella massiliensis</name>
    <name type="common">ex Durand et al. 2017</name>
    <dbReference type="NCBI Taxonomy" id="1720313"/>
    <lineage>
        <taxon>Bacteria</taxon>
        <taxon>Bacillati</taxon>
        <taxon>Bacillota</taxon>
        <taxon>Clostridia</taxon>
        <taxon>Eubacteriales</taxon>
        <taxon>Oscillospiraceae</taxon>
        <taxon>Bittarella (ex Durand et al. 2017)</taxon>
    </lineage>
</organism>
<dbReference type="Gene3D" id="1.10.1740.10">
    <property type="match status" value="1"/>
</dbReference>
<accession>A0AAW5KD73</accession>
<evidence type="ECO:0000313" key="8">
    <source>
        <dbReference type="Proteomes" id="UP001205063"/>
    </source>
</evidence>
<evidence type="ECO:0000313" key="7">
    <source>
        <dbReference type="EMBL" id="MCQ4949291.1"/>
    </source>
</evidence>
<keyword evidence="5" id="KW-0804">Transcription</keyword>
<comment type="caution">
    <text evidence="7">The sequence shown here is derived from an EMBL/GenBank/DDBJ whole genome shotgun (WGS) entry which is preliminary data.</text>
</comment>
<dbReference type="InterPro" id="IPR007627">
    <property type="entry name" value="RNA_pol_sigma70_r2"/>
</dbReference>
<dbReference type="SUPFAM" id="SSF88659">
    <property type="entry name" value="Sigma3 and sigma4 domains of RNA polymerase sigma factors"/>
    <property type="match status" value="1"/>
</dbReference>
<proteinExistence type="inferred from homology"/>
<dbReference type="Proteomes" id="UP001205063">
    <property type="component" value="Unassembled WGS sequence"/>
</dbReference>
<dbReference type="NCBIfam" id="TIGR02937">
    <property type="entry name" value="sigma70-ECF"/>
    <property type="match status" value="1"/>
</dbReference>
<evidence type="ECO:0000256" key="4">
    <source>
        <dbReference type="ARBA" id="ARBA00023125"/>
    </source>
</evidence>
<evidence type="ECO:0000256" key="3">
    <source>
        <dbReference type="ARBA" id="ARBA00023082"/>
    </source>
</evidence>
<dbReference type="InterPro" id="IPR036388">
    <property type="entry name" value="WH-like_DNA-bd_sf"/>
</dbReference>
<keyword evidence="2" id="KW-0805">Transcription regulation</keyword>
<dbReference type="AlphaFoldDB" id="A0AAW5KD73"/>
<evidence type="ECO:0000256" key="1">
    <source>
        <dbReference type="ARBA" id="ARBA00010641"/>
    </source>
</evidence>
<dbReference type="GO" id="GO:0006352">
    <property type="term" value="P:DNA-templated transcription initiation"/>
    <property type="evidence" value="ECO:0007669"/>
    <property type="project" value="InterPro"/>
</dbReference>
<reference evidence="7" key="1">
    <citation type="submission" date="2022-06" db="EMBL/GenBank/DDBJ databases">
        <title>Isolation of gut microbiota from human fecal samples.</title>
        <authorList>
            <person name="Pamer E.G."/>
            <person name="Barat B."/>
            <person name="Waligurski E."/>
            <person name="Medina S."/>
            <person name="Paddock L."/>
            <person name="Mostad J."/>
        </authorList>
    </citation>
    <scope>NUCLEOTIDE SEQUENCE</scope>
    <source>
        <strain evidence="7">DFI.7.96</strain>
    </source>
</reference>
<dbReference type="PANTHER" id="PTHR43133">
    <property type="entry name" value="RNA POLYMERASE ECF-TYPE SIGMA FACTO"/>
    <property type="match status" value="1"/>
</dbReference>
<dbReference type="EMBL" id="JANGAB010000003">
    <property type="protein sequence ID" value="MCQ4949291.1"/>
    <property type="molecule type" value="Genomic_DNA"/>
</dbReference>
<dbReference type="InterPro" id="IPR014284">
    <property type="entry name" value="RNA_pol_sigma-70_dom"/>
</dbReference>
<evidence type="ECO:0000256" key="5">
    <source>
        <dbReference type="ARBA" id="ARBA00023163"/>
    </source>
</evidence>
<dbReference type="Gene3D" id="1.10.10.10">
    <property type="entry name" value="Winged helix-like DNA-binding domain superfamily/Winged helix DNA-binding domain"/>
    <property type="match status" value="1"/>
</dbReference>
<dbReference type="GO" id="GO:0016987">
    <property type="term" value="F:sigma factor activity"/>
    <property type="evidence" value="ECO:0007669"/>
    <property type="project" value="UniProtKB-KW"/>
</dbReference>
<dbReference type="SUPFAM" id="SSF88946">
    <property type="entry name" value="Sigma2 domain of RNA polymerase sigma factors"/>
    <property type="match status" value="1"/>
</dbReference>
<keyword evidence="3" id="KW-0731">Sigma factor</keyword>
<feature type="domain" description="RNA polymerase sigma-70 region 2" evidence="6">
    <location>
        <begin position="30"/>
        <end position="81"/>
    </location>
</feature>
<dbReference type="InterPro" id="IPR039425">
    <property type="entry name" value="RNA_pol_sigma-70-like"/>
</dbReference>
<dbReference type="Pfam" id="PF04542">
    <property type="entry name" value="Sigma70_r2"/>
    <property type="match status" value="1"/>
</dbReference>
<evidence type="ECO:0000259" key="6">
    <source>
        <dbReference type="Pfam" id="PF04542"/>
    </source>
</evidence>
<name>A0AAW5KD73_9FIRM</name>
<dbReference type="GO" id="GO:0003677">
    <property type="term" value="F:DNA binding"/>
    <property type="evidence" value="ECO:0007669"/>
    <property type="project" value="UniProtKB-KW"/>
</dbReference>
<dbReference type="InterPro" id="IPR013325">
    <property type="entry name" value="RNA_pol_sigma_r2"/>
</dbReference>
<dbReference type="PANTHER" id="PTHR43133:SF8">
    <property type="entry name" value="RNA POLYMERASE SIGMA FACTOR HI_1459-RELATED"/>
    <property type="match status" value="1"/>
</dbReference>
<sequence>MEDEQIIALFFARSEQAIVELDRKYGAICHALSNNILNSRRDAEECVNDAYLGAWNAIPPARPAPLLAYIAKIVRNCSLKAYWRGEAAKRNSRFAVAVQEIEACIADPKTVEGEIEAGELARMMEGFLDTLGKRDRVIFMRRYGYLDAYSDIAAGVGLSEKNVSVRLTRIRRKMRRYLQERGVVL</sequence>
<keyword evidence="4" id="KW-0238">DNA-binding</keyword>
<evidence type="ECO:0000256" key="2">
    <source>
        <dbReference type="ARBA" id="ARBA00023015"/>
    </source>
</evidence>
<comment type="similarity">
    <text evidence="1">Belongs to the sigma-70 factor family. ECF subfamily.</text>
</comment>
<gene>
    <name evidence="7" type="ORF">NE646_06375</name>
</gene>
<dbReference type="InterPro" id="IPR013324">
    <property type="entry name" value="RNA_pol_sigma_r3/r4-like"/>
</dbReference>
<protein>
    <submittedName>
        <fullName evidence="7">Sigma-70 family RNA polymerase sigma factor</fullName>
    </submittedName>
</protein>